<gene>
    <name evidence="1" type="ORF">TNCT_306691</name>
</gene>
<accession>A0A8X6LRG3</accession>
<name>A0A8X6LRG3_TRICU</name>
<dbReference type="EMBL" id="BMAO01027538">
    <property type="protein sequence ID" value="GFR17922.1"/>
    <property type="molecule type" value="Genomic_DNA"/>
</dbReference>
<evidence type="ECO:0000313" key="2">
    <source>
        <dbReference type="Proteomes" id="UP000887116"/>
    </source>
</evidence>
<dbReference type="Proteomes" id="UP000887116">
    <property type="component" value="Unassembled WGS sequence"/>
</dbReference>
<protein>
    <submittedName>
        <fullName evidence="1">Uncharacterized protein</fullName>
    </submittedName>
</protein>
<reference evidence="1" key="1">
    <citation type="submission" date="2020-07" db="EMBL/GenBank/DDBJ databases">
        <title>Multicomponent nature underlies the extraordinary mechanical properties of spider dragline silk.</title>
        <authorList>
            <person name="Kono N."/>
            <person name="Nakamura H."/>
            <person name="Mori M."/>
            <person name="Yoshida Y."/>
            <person name="Ohtoshi R."/>
            <person name="Malay A.D."/>
            <person name="Moran D.A.P."/>
            <person name="Tomita M."/>
            <person name="Numata K."/>
            <person name="Arakawa K."/>
        </authorList>
    </citation>
    <scope>NUCLEOTIDE SEQUENCE</scope>
</reference>
<organism evidence="1 2">
    <name type="scientific">Trichonephila clavata</name>
    <name type="common">Joro spider</name>
    <name type="synonym">Nephila clavata</name>
    <dbReference type="NCBI Taxonomy" id="2740835"/>
    <lineage>
        <taxon>Eukaryota</taxon>
        <taxon>Metazoa</taxon>
        <taxon>Ecdysozoa</taxon>
        <taxon>Arthropoda</taxon>
        <taxon>Chelicerata</taxon>
        <taxon>Arachnida</taxon>
        <taxon>Araneae</taxon>
        <taxon>Araneomorphae</taxon>
        <taxon>Entelegynae</taxon>
        <taxon>Araneoidea</taxon>
        <taxon>Nephilidae</taxon>
        <taxon>Trichonephila</taxon>
    </lineage>
</organism>
<evidence type="ECO:0000313" key="1">
    <source>
        <dbReference type="EMBL" id="GFR17922.1"/>
    </source>
</evidence>
<dbReference type="AlphaFoldDB" id="A0A8X6LRG3"/>
<keyword evidence="2" id="KW-1185">Reference proteome</keyword>
<sequence>MVIFKELSRASCAPPSSVSTPMTPPSTMRTAEVYINTRLYFCHIKPTSLAILATIHDRGKGACELKERKGFLKKSYRRKLTHI</sequence>
<proteinExistence type="predicted"/>
<comment type="caution">
    <text evidence="1">The sequence shown here is derived from an EMBL/GenBank/DDBJ whole genome shotgun (WGS) entry which is preliminary data.</text>
</comment>